<accession>A0A1E3HVF1</accession>
<dbReference type="SUPFAM" id="SSF56112">
    <property type="entry name" value="Protein kinase-like (PK-like)"/>
    <property type="match status" value="1"/>
</dbReference>
<organism evidence="3 4">
    <name type="scientific">Cryptococcus wingfieldii CBS 7118</name>
    <dbReference type="NCBI Taxonomy" id="1295528"/>
    <lineage>
        <taxon>Eukaryota</taxon>
        <taxon>Fungi</taxon>
        <taxon>Dikarya</taxon>
        <taxon>Basidiomycota</taxon>
        <taxon>Agaricomycotina</taxon>
        <taxon>Tremellomycetes</taxon>
        <taxon>Tremellales</taxon>
        <taxon>Cryptococcaceae</taxon>
        <taxon>Cryptococcus</taxon>
    </lineage>
</organism>
<reference evidence="3 4" key="1">
    <citation type="submission" date="2016-06" db="EMBL/GenBank/DDBJ databases">
        <title>Evolution of pathogenesis and genome organization in the Tremellales.</title>
        <authorList>
            <person name="Cuomo C."/>
            <person name="Litvintseva A."/>
            <person name="Heitman J."/>
            <person name="Chen Y."/>
            <person name="Sun S."/>
            <person name="Springer D."/>
            <person name="Dromer F."/>
            <person name="Young S."/>
            <person name="Zeng Q."/>
            <person name="Chapman S."/>
            <person name="Gujja S."/>
            <person name="Saif S."/>
            <person name="Birren B."/>
        </authorList>
    </citation>
    <scope>NUCLEOTIDE SEQUENCE [LARGE SCALE GENOMIC DNA]</scope>
    <source>
        <strain evidence="3 4">CBS 7118</strain>
    </source>
</reference>
<dbReference type="OrthoDB" id="2597010at2759"/>
<dbReference type="PROSITE" id="PS50011">
    <property type="entry name" value="PROTEIN_KINASE_DOM"/>
    <property type="match status" value="1"/>
</dbReference>
<proteinExistence type="predicted"/>
<dbReference type="Proteomes" id="UP000094819">
    <property type="component" value="Unassembled WGS sequence"/>
</dbReference>
<dbReference type="GO" id="GO:0005524">
    <property type="term" value="F:ATP binding"/>
    <property type="evidence" value="ECO:0007669"/>
    <property type="project" value="InterPro"/>
</dbReference>
<keyword evidence="4" id="KW-1185">Reference proteome</keyword>
<sequence length="577" mass="65380">MGKTLARLIPFFAYFYHYKFTPGYHNILDLAARPDPDPDAGREKFQVTTSTKLGIERKFHITLRDLFMLFYVLLHNDIKVKVNPSDDKTSVQVSEKVQGMLSAALIAILAQLAQEFHVNRCEFINLAIHDFSVTFQLKNRNIAHVSRIVFRDPATAKRDILSEGELTNILSGIQSKTKRTAAVQMLLREKPWETEAQHSLFAVHVAGLVLPVGEDTTSMWMDGENEDLGQVEDATGPVSEVPPQQHRGTSAFKMIPYPAVAADLQLHQSVDTTHHLAMKRLSDFRWEEDSTFRVQVSPPLTTDESVVSTTGNEKSSRQEPEDLNELLRKTDHQTVLSLLSHPDLSVELLQYIGSGRLWDAYRVKLSSGSTPPQIVVAKICNLYTFMLGDANKYETPSAAAEAIKIELDLLNRLQAVQGEIVPRLYGRWTGRRQLPNGGMTRLECVMLEDCGMPFAQSDKLETESVRLLIPSLDLGKSLIVFDPRLYYDDKVERFTTDLSSNVRQQIIESYERLHKQGILHVDVNKRHILLHPVDNKPRIISFEGAISVSEAQASYPDYNAEAEMERVRWMVRADEQR</sequence>
<evidence type="ECO:0000313" key="4">
    <source>
        <dbReference type="Proteomes" id="UP000094819"/>
    </source>
</evidence>
<evidence type="ECO:0000256" key="1">
    <source>
        <dbReference type="SAM" id="MobiDB-lite"/>
    </source>
</evidence>
<dbReference type="InterPro" id="IPR000719">
    <property type="entry name" value="Prot_kinase_dom"/>
</dbReference>
<feature type="region of interest" description="Disordered" evidence="1">
    <location>
        <begin position="298"/>
        <end position="321"/>
    </location>
</feature>
<gene>
    <name evidence="3" type="ORF">L198_07802</name>
</gene>
<dbReference type="AlphaFoldDB" id="A0A1E3HVF1"/>
<dbReference type="GeneID" id="30197013"/>
<comment type="caution">
    <text evidence="3">The sequence shown here is derived from an EMBL/GenBank/DDBJ whole genome shotgun (WGS) entry which is preliminary data.</text>
</comment>
<feature type="domain" description="Protein kinase" evidence="2">
    <location>
        <begin position="346"/>
        <end position="577"/>
    </location>
</feature>
<evidence type="ECO:0000259" key="2">
    <source>
        <dbReference type="PROSITE" id="PS50011"/>
    </source>
</evidence>
<evidence type="ECO:0000313" key="3">
    <source>
        <dbReference type="EMBL" id="ODN80304.1"/>
    </source>
</evidence>
<dbReference type="GO" id="GO:0004672">
    <property type="term" value="F:protein kinase activity"/>
    <property type="evidence" value="ECO:0007669"/>
    <property type="project" value="InterPro"/>
</dbReference>
<dbReference type="RefSeq" id="XP_019028208.1">
    <property type="nucleotide sequence ID" value="XM_019179786.1"/>
</dbReference>
<dbReference type="EMBL" id="AWGH01000043">
    <property type="protein sequence ID" value="ODN80304.1"/>
    <property type="molecule type" value="Genomic_DNA"/>
</dbReference>
<dbReference type="InterPro" id="IPR011009">
    <property type="entry name" value="Kinase-like_dom_sf"/>
</dbReference>
<dbReference type="Gene3D" id="1.10.510.10">
    <property type="entry name" value="Transferase(Phosphotransferase) domain 1"/>
    <property type="match status" value="1"/>
</dbReference>
<protein>
    <recommendedName>
        <fullName evidence="2">Protein kinase domain-containing protein</fullName>
    </recommendedName>
</protein>
<name>A0A1E3HVF1_9TREE</name>
<feature type="compositionally biased region" description="Polar residues" evidence="1">
    <location>
        <begin position="298"/>
        <end position="313"/>
    </location>
</feature>